<keyword evidence="4" id="KW-0472">Membrane</keyword>
<dbReference type="FunCoup" id="E8N5I4">
    <property type="interactions" value="9"/>
</dbReference>
<dbReference type="Pfam" id="PF13649">
    <property type="entry name" value="Methyltransf_25"/>
    <property type="match status" value="1"/>
</dbReference>
<reference evidence="6 7" key="1">
    <citation type="submission" date="2010-12" db="EMBL/GenBank/DDBJ databases">
        <title>Whole genome sequence of Anaerolinea thermophila UNI-1.</title>
        <authorList>
            <person name="Narita-Yamada S."/>
            <person name="Kishi E."/>
            <person name="Watanabe Y."/>
            <person name="Takasaki K."/>
            <person name="Ankai A."/>
            <person name="Oguchi A."/>
            <person name="Fukui S."/>
            <person name="Takahashi M."/>
            <person name="Yashiro I."/>
            <person name="Hosoyama A."/>
            <person name="Sekiguchi Y."/>
            <person name="Hanada S."/>
            <person name="Fujita N."/>
        </authorList>
    </citation>
    <scope>NUCLEOTIDE SEQUENCE [LARGE SCALE GENOMIC DNA]</scope>
    <source>
        <strain evidence="7">DSM 14523 / JCM 11388 / NBRC 100420 / UNI-1</strain>
    </source>
</reference>
<keyword evidence="1 6" id="KW-0489">Methyltransferase</keyword>
<dbReference type="InterPro" id="IPR041698">
    <property type="entry name" value="Methyltransf_25"/>
</dbReference>
<evidence type="ECO:0000313" key="7">
    <source>
        <dbReference type="Proteomes" id="UP000008922"/>
    </source>
</evidence>
<dbReference type="AlphaFoldDB" id="E8N5I4"/>
<dbReference type="PANTHER" id="PTHR43464:SF19">
    <property type="entry name" value="UBIQUINONE BIOSYNTHESIS O-METHYLTRANSFERASE, MITOCHONDRIAL"/>
    <property type="match status" value="1"/>
</dbReference>
<name>E8N5I4_ANATU</name>
<dbReference type="EC" id="2.1.1.-" evidence="6"/>
<evidence type="ECO:0000256" key="3">
    <source>
        <dbReference type="ARBA" id="ARBA00022691"/>
    </source>
</evidence>
<proteinExistence type="predicted"/>
<dbReference type="GO" id="GO:0032259">
    <property type="term" value="P:methylation"/>
    <property type="evidence" value="ECO:0007669"/>
    <property type="project" value="UniProtKB-KW"/>
</dbReference>
<dbReference type="GO" id="GO:0008168">
    <property type="term" value="F:methyltransferase activity"/>
    <property type="evidence" value="ECO:0007669"/>
    <property type="project" value="UniProtKB-KW"/>
</dbReference>
<keyword evidence="4" id="KW-1133">Transmembrane helix</keyword>
<dbReference type="InParanoid" id="E8N5I4"/>
<feature type="domain" description="Methyltransferase" evidence="5">
    <location>
        <begin position="51"/>
        <end position="142"/>
    </location>
</feature>
<protein>
    <submittedName>
        <fullName evidence="6">Ubiquinone/menaquinone biosynthesis methyltransferase</fullName>
        <ecNumber evidence="6">2.1.1.-</ecNumber>
    </submittedName>
</protein>
<dbReference type="OrthoDB" id="156058at2"/>
<keyword evidence="6" id="KW-0830">Ubiquinone</keyword>
<dbReference type="InterPro" id="IPR029063">
    <property type="entry name" value="SAM-dependent_MTases_sf"/>
</dbReference>
<dbReference type="Gene3D" id="3.40.50.150">
    <property type="entry name" value="Vaccinia Virus protein VP39"/>
    <property type="match status" value="1"/>
</dbReference>
<keyword evidence="4" id="KW-0812">Transmembrane</keyword>
<keyword evidence="7" id="KW-1185">Reference proteome</keyword>
<evidence type="ECO:0000256" key="2">
    <source>
        <dbReference type="ARBA" id="ARBA00022679"/>
    </source>
</evidence>
<dbReference type="RefSeq" id="WP_013560077.1">
    <property type="nucleotide sequence ID" value="NC_014960.1"/>
</dbReference>
<accession>E8N5I4</accession>
<dbReference type="KEGG" id="atm:ANT_16720"/>
<evidence type="ECO:0000256" key="4">
    <source>
        <dbReference type="SAM" id="Phobius"/>
    </source>
</evidence>
<dbReference type="HOGENOM" id="CLU_1264757_0_0_0"/>
<keyword evidence="2 6" id="KW-0808">Transferase</keyword>
<dbReference type="Proteomes" id="UP000008922">
    <property type="component" value="Chromosome"/>
</dbReference>
<evidence type="ECO:0000256" key="1">
    <source>
        <dbReference type="ARBA" id="ARBA00022603"/>
    </source>
</evidence>
<evidence type="ECO:0000259" key="5">
    <source>
        <dbReference type="Pfam" id="PF13649"/>
    </source>
</evidence>
<feature type="transmembrane region" description="Helical" evidence="4">
    <location>
        <begin position="42"/>
        <end position="62"/>
    </location>
</feature>
<dbReference type="EMBL" id="AP012029">
    <property type="protein sequence ID" value="BAJ63698.1"/>
    <property type="molecule type" value="Genomic_DNA"/>
</dbReference>
<gene>
    <name evidence="6" type="primary">ubiE</name>
    <name evidence="6" type="ordered locus">ANT_16720</name>
</gene>
<dbReference type="CDD" id="cd02440">
    <property type="entry name" value="AdoMet_MTases"/>
    <property type="match status" value="1"/>
</dbReference>
<feature type="transmembrane region" description="Helical" evidence="4">
    <location>
        <begin position="7"/>
        <end position="30"/>
    </location>
</feature>
<dbReference type="STRING" id="926569.ANT_16720"/>
<dbReference type="SUPFAM" id="SSF53335">
    <property type="entry name" value="S-adenosyl-L-methionine-dependent methyltransferases"/>
    <property type="match status" value="1"/>
</dbReference>
<dbReference type="PANTHER" id="PTHR43464">
    <property type="entry name" value="METHYLTRANSFERASE"/>
    <property type="match status" value="1"/>
</dbReference>
<organism evidence="6 7">
    <name type="scientific">Anaerolinea thermophila (strain DSM 14523 / JCM 11388 / NBRC 100420 / UNI-1)</name>
    <dbReference type="NCBI Taxonomy" id="926569"/>
    <lineage>
        <taxon>Bacteria</taxon>
        <taxon>Bacillati</taxon>
        <taxon>Chloroflexota</taxon>
        <taxon>Anaerolineae</taxon>
        <taxon>Anaerolineales</taxon>
        <taxon>Anaerolineaceae</taxon>
        <taxon>Anaerolinea</taxon>
    </lineage>
</organism>
<keyword evidence="3" id="KW-0949">S-adenosyl-L-methionine</keyword>
<sequence>MNWRKRILYFLFDLLYHPFAWAYDFVAAIVSLNSWQKWVTSIIPFLPGETVLELGCGTGYLMRALRSSRKIIGIDLSPQMIRQTRKRVNIHNNAFPFLIQADGRAIPLKKETFDHVVATFPAPYLFEEATLRSVQFALKPGGSMVVLLSAVPPLISPLEHIHSWVMRKGGVFEASQVFFNIIREKAQQAGLTPVHLEWTPCLSGKILVLVAVKSVQTC</sequence>
<dbReference type="eggNOG" id="COG2226">
    <property type="taxonomic scope" value="Bacteria"/>
</dbReference>
<evidence type="ECO:0000313" key="6">
    <source>
        <dbReference type="EMBL" id="BAJ63698.1"/>
    </source>
</evidence>